<organism evidence="4 5">
    <name type="scientific">Tropilaelaps mercedesae</name>
    <dbReference type="NCBI Taxonomy" id="418985"/>
    <lineage>
        <taxon>Eukaryota</taxon>
        <taxon>Metazoa</taxon>
        <taxon>Ecdysozoa</taxon>
        <taxon>Arthropoda</taxon>
        <taxon>Chelicerata</taxon>
        <taxon>Arachnida</taxon>
        <taxon>Acari</taxon>
        <taxon>Parasitiformes</taxon>
        <taxon>Mesostigmata</taxon>
        <taxon>Gamasina</taxon>
        <taxon>Dermanyssoidea</taxon>
        <taxon>Laelapidae</taxon>
        <taxon>Tropilaelaps</taxon>
    </lineage>
</organism>
<dbReference type="GO" id="GO:0005246">
    <property type="term" value="F:calcium channel regulator activity"/>
    <property type="evidence" value="ECO:0007669"/>
    <property type="project" value="TreeGrafter"/>
</dbReference>
<dbReference type="OrthoDB" id="5239715at2759"/>
<dbReference type="GO" id="GO:0005886">
    <property type="term" value="C:plasma membrane"/>
    <property type="evidence" value="ECO:0007669"/>
    <property type="project" value="TreeGrafter"/>
</dbReference>
<dbReference type="AlphaFoldDB" id="A0A1V9XEB3"/>
<reference evidence="4 5" key="1">
    <citation type="journal article" date="2017" name="Gigascience">
        <title>Draft genome of the honey bee ectoparasitic mite, Tropilaelaps mercedesae, is shaped by the parasitic life history.</title>
        <authorList>
            <person name="Dong X."/>
            <person name="Armstrong S.D."/>
            <person name="Xia D."/>
            <person name="Makepeace B.L."/>
            <person name="Darby A.C."/>
            <person name="Kadowaki T."/>
        </authorList>
    </citation>
    <scope>NUCLEOTIDE SEQUENCE [LARGE SCALE GENOMIC DNA]</scope>
    <source>
        <strain evidence="4">Wuxi-XJTLU</strain>
    </source>
</reference>
<comment type="caution">
    <text evidence="4">The sequence shown here is derived from an EMBL/GenBank/DDBJ whole genome shotgun (WGS) entry which is preliminary data.</text>
</comment>
<feature type="compositionally biased region" description="Low complexity" evidence="3">
    <location>
        <begin position="66"/>
        <end position="79"/>
    </location>
</feature>
<dbReference type="PROSITE" id="PS51419">
    <property type="entry name" value="RAB"/>
    <property type="match status" value="1"/>
</dbReference>
<evidence type="ECO:0000256" key="1">
    <source>
        <dbReference type="ARBA" id="ARBA00008846"/>
    </source>
</evidence>
<dbReference type="GO" id="GO:0005525">
    <property type="term" value="F:GTP binding"/>
    <property type="evidence" value="ECO:0007669"/>
    <property type="project" value="InterPro"/>
</dbReference>
<dbReference type="Proteomes" id="UP000192247">
    <property type="component" value="Unassembled WGS sequence"/>
</dbReference>
<feature type="region of interest" description="Disordered" evidence="3">
    <location>
        <begin position="59"/>
        <end position="84"/>
    </location>
</feature>
<sequence length="490" mass="53533">MYVDLTVPPIEKRHSEPFAGNQLAVPQTHQSLTVCLSAPDLSSSPHQLFREFCSEAATVGTTTPPSSLSRSGTFSSSASPKRSPPLAVIVPQRRCSTAGTYRRTSVAPSTCIASTGCRRRDDDFGGWLEFYHKRVPPPRKNSFLSPNTGGHRCRSFSVTTKGSVVNLGDVLLGDPSRRRSTGSCNDRSDIQLLTQRVRLVGASSVGKSCLIEQFKDGLSSVTNEFGYLEIVTSPPSSAQCSLETQPTRIILDGEEYDIDFDELLNTDVNIDNVRRSDGFIVVYSITDRASLDAAEDTLKYLRRTFGFCGRNASKRRSLATSSPAVHQQNIQTLKARVIVLAGNKADLARKRTVSMEEGRALAKRFDCRFLETSACIGHNVDELLVETLKQIRLSKRRSSSLPGWSLSFPAKFVACSETDDYLLPAVASPPLLSTAEYAASTSGSAAPRSASVAGQSAARTFCFKARGLLQRFWTRCDSGRTRSYDDLDVL</sequence>
<proteinExistence type="inferred from homology"/>
<protein>
    <recommendedName>
        <fullName evidence="6">GTP-binding protein REM 1-like</fullName>
    </recommendedName>
</protein>
<dbReference type="SMART" id="SM00175">
    <property type="entry name" value="RAB"/>
    <property type="match status" value="1"/>
</dbReference>
<dbReference type="PROSITE" id="PS51421">
    <property type="entry name" value="RAS"/>
    <property type="match status" value="1"/>
</dbReference>
<dbReference type="SUPFAM" id="SSF52540">
    <property type="entry name" value="P-loop containing nucleoside triphosphate hydrolases"/>
    <property type="match status" value="1"/>
</dbReference>
<evidence type="ECO:0000313" key="5">
    <source>
        <dbReference type="Proteomes" id="UP000192247"/>
    </source>
</evidence>
<dbReference type="EMBL" id="MNPL01013819">
    <property type="protein sequence ID" value="OQR71682.1"/>
    <property type="molecule type" value="Genomic_DNA"/>
</dbReference>
<dbReference type="SMART" id="SM00173">
    <property type="entry name" value="RAS"/>
    <property type="match status" value="1"/>
</dbReference>
<dbReference type="PANTHER" id="PTHR45775:SF6">
    <property type="entry name" value="RAD, GEM_KIR FAMILY MEMBER 2, ISOFORM C"/>
    <property type="match status" value="1"/>
</dbReference>
<dbReference type="STRING" id="418985.A0A1V9XEB3"/>
<dbReference type="InterPro" id="IPR051641">
    <property type="entry name" value="RGK_GTP-binding_reg"/>
</dbReference>
<comment type="similarity">
    <text evidence="1">Belongs to the small GTPase superfamily. RGK family.</text>
</comment>
<evidence type="ECO:0008006" key="6">
    <source>
        <dbReference type="Google" id="ProtNLM"/>
    </source>
</evidence>
<keyword evidence="2" id="KW-0597">Phosphoprotein</keyword>
<gene>
    <name evidence="4" type="ORF">BIW11_10854</name>
</gene>
<dbReference type="Gene3D" id="3.40.50.300">
    <property type="entry name" value="P-loop containing nucleotide triphosphate hydrolases"/>
    <property type="match status" value="1"/>
</dbReference>
<evidence type="ECO:0000256" key="2">
    <source>
        <dbReference type="ARBA" id="ARBA00022553"/>
    </source>
</evidence>
<dbReference type="Pfam" id="PF00071">
    <property type="entry name" value="Ras"/>
    <property type="match status" value="1"/>
</dbReference>
<evidence type="ECO:0000256" key="3">
    <source>
        <dbReference type="SAM" id="MobiDB-lite"/>
    </source>
</evidence>
<keyword evidence="5" id="KW-1185">Reference proteome</keyword>
<dbReference type="InterPro" id="IPR027417">
    <property type="entry name" value="P-loop_NTPase"/>
</dbReference>
<dbReference type="PANTHER" id="PTHR45775">
    <property type="entry name" value="RAD, GEM/KIR FAMILY MEMBER 2, ISOFORM C"/>
    <property type="match status" value="1"/>
</dbReference>
<dbReference type="GO" id="GO:0003924">
    <property type="term" value="F:GTPase activity"/>
    <property type="evidence" value="ECO:0007669"/>
    <property type="project" value="InterPro"/>
</dbReference>
<dbReference type="PRINTS" id="PR00449">
    <property type="entry name" value="RASTRNSFRMNG"/>
</dbReference>
<evidence type="ECO:0000313" key="4">
    <source>
        <dbReference type="EMBL" id="OQR71682.1"/>
    </source>
</evidence>
<dbReference type="InterPro" id="IPR001806">
    <property type="entry name" value="Small_GTPase"/>
</dbReference>
<accession>A0A1V9XEB3</accession>
<dbReference type="InParanoid" id="A0A1V9XEB3"/>
<name>A0A1V9XEB3_9ACAR</name>